<reference evidence="1 2" key="1">
    <citation type="submission" date="2016-10" db="EMBL/GenBank/DDBJ databases">
        <title>Proteomics and genomics reveal pathogen-plant mechanisms compatible with a hemibiotrophic lifestyle of Diplodia corticola.</title>
        <authorList>
            <person name="Fernandes I."/>
            <person name="De Jonge R."/>
            <person name="Van De Peer Y."/>
            <person name="Devreese B."/>
            <person name="Alves A."/>
            <person name="Esteves A.C."/>
        </authorList>
    </citation>
    <scope>NUCLEOTIDE SEQUENCE [LARGE SCALE GENOMIC DNA]</scope>
    <source>
        <strain evidence="1 2">CBS 112549</strain>
    </source>
</reference>
<name>A0A1J9R9N6_9PEZI</name>
<keyword evidence="2" id="KW-1185">Reference proteome</keyword>
<dbReference type="AlphaFoldDB" id="A0A1J9R9N6"/>
<evidence type="ECO:0000313" key="2">
    <source>
        <dbReference type="Proteomes" id="UP000183809"/>
    </source>
</evidence>
<accession>A0A1J9R9N6</accession>
<sequence length="174" mass="19327">MGADSLGWSCELQAFGHIDRGVMCGQLAIPGCRTLQRFLRLFEGYFNDLQPPALKGLSSRWTNIPTSKIGCMRDSLTAQEQANWMAKIRAEWNRLESIMPEVSIDSYISRTTPAYLGLTDNFYLSLGISRRAEEKILGNDILHSPFLAIVSSPILESSTDLPAGGQKQYWALGP</sequence>
<dbReference type="EMBL" id="MNUE01000090">
    <property type="protein sequence ID" value="OJD29147.1"/>
    <property type="molecule type" value="Genomic_DNA"/>
</dbReference>
<dbReference type="RefSeq" id="XP_020125407.1">
    <property type="nucleotide sequence ID" value="XM_020279718.1"/>
</dbReference>
<dbReference type="GeneID" id="31019981"/>
<comment type="caution">
    <text evidence="1">The sequence shown here is derived from an EMBL/GenBank/DDBJ whole genome shotgun (WGS) entry which is preliminary data.</text>
</comment>
<protein>
    <submittedName>
        <fullName evidence="1">Uncharacterized protein</fullName>
    </submittedName>
</protein>
<proteinExistence type="predicted"/>
<evidence type="ECO:0000313" key="1">
    <source>
        <dbReference type="EMBL" id="OJD29147.1"/>
    </source>
</evidence>
<gene>
    <name evidence="1" type="ORF">BKCO1_9000011</name>
</gene>
<dbReference type="Proteomes" id="UP000183809">
    <property type="component" value="Unassembled WGS sequence"/>
</dbReference>
<organism evidence="1 2">
    <name type="scientific">Diplodia corticola</name>
    <dbReference type="NCBI Taxonomy" id="236234"/>
    <lineage>
        <taxon>Eukaryota</taxon>
        <taxon>Fungi</taxon>
        <taxon>Dikarya</taxon>
        <taxon>Ascomycota</taxon>
        <taxon>Pezizomycotina</taxon>
        <taxon>Dothideomycetes</taxon>
        <taxon>Dothideomycetes incertae sedis</taxon>
        <taxon>Botryosphaeriales</taxon>
        <taxon>Botryosphaeriaceae</taxon>
        <taxon>Diplodia</taxon>
    </lineage>
</organism>